<dbReference type="AlphaFoldDB" id="A0A1F7U7S7"/>
<evidence type="ECO:0000259" key="2">
    <source>
        <dbReference type="Pfam" id="PF00961"/>
    </source>
</evidence>
<sequence>MRKGQIQRKKLHPHYVVGFIDGEGSFSVSVNKHRTMKSGIEVKPEFEIELRADDREILERVMETIGCGILYDCSYERYGWFPHVKYKITSTKDMEKYLFPFLDRYPLQAKKRQVYKLFRTIILLMRSGEHRTERGISQILELRNEMRKLGKKHNHNSTLDPSLETARIRENRSSGGVEQ</sequence>
<gene>
    <name evidence="3" type="ORF">A3D72_04075</name>
</gene>
<dbReference type="Pfam" id="PF00961">
    <property type="entry name" value="LAGLIDADG_1"/>
    <property type="match status" value="1"/>
</dbReference>
<dbReference type="SUPFAM" id="SSF55608">
    <property type="entry name" value="Homing endonucleases"/>
    <property type="match status" value="1"/>
</dbReference>
<dbReference type="InterPro" id="IPR027434">
    <property type="entry name" value="Homing_endonucl"/>
</dbReference>
<reference evidence="3 4" key="1">
    <citation type="journal article" date="2016" name="Nat. Commun.">
        <title>Thousands of microbial genomes shed light on interconnected biogeochemical processes in an aquifer system.</title>
        <authorList>
            <person name="Anantharaman K."/>
            <person name="Brown C.T."/>
            <person name="Hug L.A."/>
            <person name="Sharon I."/>
            <person name="Castelle C.J."/>
            <person name="Probst A.J."/>
            <person name="Thomas B.C."/>
            <person name="Singh A."/>
            <person name="Wilkins M.J."/>
            <person name="Karaoz U."/>
            <person name="Brodie E.L."/>
            <person name="Williams K.H."/>
            <person name="Hubbard S.S."/>
            <person name="Banfield J.F."/>
        </authorList>
    </citation>
    <scope>NUCLEOTIDE SEQUENCE [LARGE SCALE GENOMIC DNA]</scope>
</reference>
<dbReference type="GO" id="GO:0004519">
    <property type="term" value="F:endonuclease activity"/>
    <property type="evidence" value="ECO:0007669"/>
    <property type="project" value="InterPro"/>
</dbReference>
<dbReference type="EMBL" id="MGDZ01000002">
    <property type="protein sequence ID" value="OGL74310.1"/>
    <property type="molecule type" value="Genomic_DNA"/>
</dbReference>
<dbReference type="Gene3D" id="3.10.28.10">
    <property type="entry name" value="Homing endonucleases"/>
    <property type="match status" value="1"/>
</dbReference>
<evidence type="ECO:0000313" key="4">
    <source>
        <dbReference type="Proteomes" id="UP000176303"/>
    </source>
</evidence>
<feature type="region of interest" description="Disordered" evidence="1">
    <location>
        <begin position="150"/>
        <end position="179"/>
    </location>
</feature>
<proteinExistence type="predicted"/>
<feature type="domain" description="Homing endonuclease LAGLIDADG" evidence="2">
    <location>
        <begin position="17"/>
        <end position="121"/>
    </location>
</feature>
<dbReference type="InterPro" id="IPR004860">
    <property type="entry name" value="LAGLIDADG_dom"/>
</dbReference>
<accession>A0A1F7U7S7</accession>
<protein>
    <recommendedName>
        <fullName evidence="2">Homing endonuclease LAGLIDADG domain-containing protein</fullName>
    </recommendedName>
</protein>
<dbReference type="Proteomes" id="UP000176303">
    <property type="component" value="Unassembled WGS sequence"/>
</dbReference>
<dbReference type="PANTHER" id="PTHR36181">
    <property type="entry name" value="INTRON-ENCODED ENDONUCLEASE AI3-RELATED"/>
    <property type="match status" value="1"/>
</dbReference>
<organism evidence="3 4">
    <name type="scientific">Candidatus Uhrbacteria bacterium RIFCSPHIGHO2_02_FULL_57_19</name>
    <dbReference type="NCBI Taxonomy" id="1802391"/>
    <lineage>
        <taxon>Bacteria</taxon>
        <taxon>Candidatus Uhriibacteriota</taxon>
    </lineage>
</organism>
<name>A0A1F7U7S7_9BACT</name>
<evidence type="ECO:0000313" key="3">
    <source>
        <dbReference type="EMBL" id="OGL74310.1"/>
    </source>
</evidence>
<dbReference type="STRING" id="1802391.A3D72_04075"/>
<dbReference type="InterPro" id="IPR051289">
    <property type="entry name" value="LAGLIDADG_Endonuclease"/>
</dbReference>
<dbReference type="PANTHER" id="PTHR36181:SF2">
    <property type="entry name" value="INTRON-ENCODED ENDONUCLEASE AI3-RELATED"/>
    <property type="match status" value="1"/>
</dbReference>
<evidence type="ECO:0000256" key="1">
    <source>
        <dbReference type="SAM" id="MobiDB-lite"/>
    </source>
</evidence>
<comment type="caution">
    <text evidence="3">The sequence shown here is derived from an EMBL/GenBank/DDBJ whole genome shotgun (WGS) entry which is preliminary data.</text>
</comment>